<sequence>MLVRSLAETEPDGTRVSPVEDAMLTRLRDAARTDTEYQALCAVVQNGFPNERADLAPHLRPYWPVRDRLALEDGLRGAFKKFSAQP</sequence>
<gene>
    <name evidence="1" type="ORF">FJT64_008130</name>
</gene>
<name>A0A6A4VRK0_AMPAM</name>
<proteinExistence type="predicted"/>
<dbReference type="Proteomes" id="UP000440578">
    <property type="component" value="Unassembled WGS sequence"/>
</dbReference>
<evidence type="ECO:0000313" key="2">
    <source>
        <dbReference type="Proteomes" id="UP000440578"/>
    </source>
</evidence>
<protein>
    <submittedName>
        <fullName evidence="1">Uncharacterized protein</fullName>
    </submittedName>
</protein>
<organism evidence="1 2">
    <name type="scientific">Amphibalanus amphitrite</name>
    <name type="common">Striped barnacle</name>
    <name type="synonym">Balanus amphitrite</name>
    <dbReference type="NCBI Taxonomy" id="1232801"/>
    <lineage>
        <taxon>Eukaryota</taxon>
        <taxon>Metazoa</taxon>
        <taxon>Ecdysozoa</taxon>
        <taxon>Arthropoda</taxon>
        <taxon>Crustacea</taxon>
        <taxon>Multicrustacea</taxon>
        <taxon>Cirripedia</taxon>
        <taxon>Thoracica</taxon>
        <taxon>Thoracicalcarea</taxon>
        <taxon>Balanomorpha</taxon>
        <taxon>Balanoidea</taxon>
        <taxon>Balanidae</taxon>
        <taxon>Amphibalaninae</taxon>
        <taxon>Amphibalanus</taxon>
    </lineage>
</organism>
<evidence type="ECO:0000313" key="1">
    <source>
        <dbReference type="EMBL" id="KAF0294194.1"/>
    </source>
</evidence>
<keyword evidence="2" id="KW-1185">Reference proteome</keyword>
<comment type="caution">
    <text evidence="1">The sequence shown here is derived from an EMBL/GenBank/DDBJ whole genome shotgun (WGS) entry which is preliminary data.</text>
</comment>
<dbReference type="AlphaFoldDB" id="A0A6A4VRK0"/>
<dbReference type="EMBL" id="VIIS01001699">
    <property type="protein sequence ID" value="KAF0294194.1"/>
    <property type="molecule type" value="Genomic_DNA"/>
</dbReference>
<accession>A0A6A4VRK0</accession>
<reference evidence="1 2" key="1">
    <citation type="submission" date="2019-07" db="EMBL/GenBank/DDBJ databases">
        <title>Draft genome assembly of a fouling barnacle, Amphibalanus amphitrite (Darwin, 1854): The first reference genome for Thecostraca.</title>
        <authorList>
            <person name="Kim W."/>
        </authorList>
    </citation>
    <scope>NUCLEOTIDE SEQUENCE [LARGE SCALE GENOMIC DNA]</scope>
    <source>
        <strain evidence="1">SNU_AA5</strain>
        <tissue evidence="1">Soma without cirri and trophi</tissue>
    </source>
</reference>